<evidence type="ECO:0000313" key="2">
    <source>
        <dbReference type="EMBL" id="CAB4124016.1"/>
    </source>
</evidence>
<sequence>MINSILLSLLNYVVKAIIGSNVFNEIKTLVQLEFSSNKSGDEKKAAVQASLNAIKGELGVVVQNTASWALNLGIEAAVAAVNTKAGVPAVASK</sequence>
<name>A0A6J7WU99_9CAUD</name>
<dbReference type="EMBL" id="LR796152">
    <property type="protein sequence ID" value="CAB4122173.1"/>
    <property type="molecule type" value="Genomic_DNA"/>
</dbReference>
<accession>A0A6J7WU99</accession>
<gene>
    <name evidence="3" type="ORF">UFOVP220_118</name>
    <name evidence="1" type="ORF">UFOVP26_108</name>
    <name evidence="2" type="ORF">UFOVP44_127</name>
</gene>
<organism evidence="3">
    <name type="scientific">uncultured Caudovirales phage</name>
    <dbReference type="NCBI Taxonomy" id="2100421"/>
    <lineage>
        <taxon>Viruses</taxon>
        <taxon>Duplodnaviria</taxon>
        <taxon>Heunggongvirae</taxon>
        <taxon>Uroviricota</taxon>
        <taxon>Caudoviricetes</taxon>
        <taxon>Peduoviridae</taxon>
        <taxon>Maltschvirus</taxon>
        <taxon>Maltschvirus maltsch</taxon>
    </lineage>
</organism>
<proteinExistence type="predicted"/>
<evidence type="ECO:0000313" key="1">
    <source>
        <dbReference type="EMBL" id="CAB4122173.1"/>
    </source>
</evidence>
<dbReference type="EMBL" id="LR796176">
    <property type="protein sequence ID" value="CAB4124016.1"/>
    <property type="molecule type" value="Genomic_DNA"/>
</dbReference>
<protein>
    <submittedName>
        <fullName evidence="3">Uncharacterized protein</fullName>
    </submittedName>
</protein>
<evidence type="ECO:0000313" key="3">
    <source>
        <dbReference type="EMBL" id="CAB5219664.1"/>
    </source>
</evidence>
<reference evidence="3" key="1">
    <citation type="submission" date="2020-05" db="EMBL/GenBank/DDBJ databases">
        <authorList>
            <person name="Chiriac C."/>
            <person name="Salcher M."/>
            <person name="Ghai R."/>
            <person name="Kavagutti S V."/>
        </authorList>
    </citation>
    <scope>NUCLEOTIDE SEQUENCE</scope>
</reference>
<dbReference type="EMBL" id="LR798268">
    <property type="protein sequence ID" value="CAB5219664.1"/>
    <property type="molecule type" value="Genomic_DNA"/>
</dbReference>